<comment type="caution">
    <text evidence="2">The sequence shown here is derived from an EMBL/GenBank/DDBJ whole genome shotgun (WGS) entry which is preliminary data.</text>
</comment>
<dbReference type="EMBL" id="LSRX01002089">
    <property type="protein sequence ID" value="OLP76239.1"/>
    <property type="molecule type" value="Genomic_DNA"/>
</dbReference>
<dbReference type="Proteomes" id="UP000186817">
    <property type="component" value="Unassembled WGS sequence"/>
</dbReference>
<proteinExistence type="predicted"/>
<reference evidence="2 3" key="1">
    <citation type="submission" date="2016-02" db="EMBL/GenBank/DDBJ databases">
        <title>Genome analysis of coral dinoflagellate symbionts highlights evolutionary adaptations to a symbiotic lifestyle.</title>
        <authorList>
            <person name="Aranda M."/>
            <person name="Li Y."/>
            <person name="Liew Y.J."/>
            <person name="Baumgarten S."/>
            <person name="Simakov O."/>
            <person name="Wilson M."/>
            <person name="Piel J."/>
            <person name="Ashoor H."/>
            <person name="Bougouffa S."/>
            <person name="Bajic V.B."/>
            <person name="Ryu T."/>
            <person name="Ravasi T."/>
            <person name="Bayer T."/>
            <person name="Micklem G."/>
            <person name="Kim H."/>
            <person name="Bhak J."/>
            <person name="Lajeunesse T.C."/>
            <person name="Voolstra C.R."/>
        </authorList>
    </citation>
    <scope>NUCLEOTIDE SEQUENCE [LARGE SCALE GENOMIC DNA]</scope>
    <source>
        <strain evidence="2 3">CCMP2467</strain>
    </source>
</reference>
<evidence type="ECO:0000313" key="2">
    <source>
        <dbReference type="EMBL" id="OLP76239.1"/>
    </source>
</evidence>
<dbReference type="AlphaFoldDB" id="A0A1Q9BZZ0"/>
<name>A0A1Q9BZZ0_SYMMI</name>
<keyword evidence="3" id="KW-1185">Reference proteome</keyword>
<organism evidence="2 3">
    <name type="scientific">Symbiodinium microadriaticum</name>
    <name type="common">Dinoflagellate</name>
    <name type="synonym">Zooxanthella microadriatica</name>
    <dbReference type="NCBI Taxonomy" id="2951"/>
    <lineage>
        <taxon>Eukaryota</taxon>
        <taxon>Sar</taxon>
        <taxon>Alveolata</taxon>
        <taxon>Dinophyceae</taxon>
        <taxon>Suessiales</taxon>
        <taxon>Symbiodiniaceae</taxon>
        <taxon>Symbiodinium</taxon>
    </lineage>
</organism>
<dbReference type="OrthoDB" id="434434at2759"/>
<evidence type="ECO:0000256" key="1">
    <source>
        <dbReference type="SAM" id="MobiDB-lite"/>
    </source>
</evidence>
<accession>A0A1Q9BZZ0</accession>
<sequence>MHSGLVKYLVEYSEKSYPQAVVKFQEIAGFLAEKDIVAIGNTQNPPQLIASWVLIVTFSGSARGREMRALCGCGEVQQMGQKRGVEIKGKGKGKSKTRGASGVEAKALTHGKIPGGMRLVDNAGQGNCLFLAISEAWGGSLELAALDRRYQALVGDTEEVVQNAVKAELGVSSHGGQTRPSTCPAVADAPGEGIGVKRGRKNPLAMVQWRYRSNALAEAGGPRGDPTFRCENCAYVFKHPSRCRAASVRRKHCLQFHVGRGSPGPLHANVEAFRMLSRAEVAEEKWQWKCPLCRFGLPRDVEEPVSVHARQFAIRAHRAKVHPGVTDAEYRDAAIAQVHRGRAKRRQRGAAAHNRIVSGIIAGSAVVPVEFTVLPWPVVYQCKEHGFRWKLRGSAPSTLRLGPFVDRSLVGILINSKRCARCYWPLPPTTAIMMVLVSTMNVNRALPTKVAAVAATFFATGSQVMALQKVGVNAACVVSTVAAFRAHGLRLSLGSFDGACHRTGLLSCVQGRQVTLPSIKHQSRYTAAVFEFSGAAGYTKVLVASTYGQASGPEEATFAVASDLAASGHSWVMVDGFNVGMEEDPMCRRRSELNYGWASFDMPATSVQCFATGC</sequence>
<gene>
    <name evidence="2" type="ORF">AK812_SmicGene43852</name>
</gene>
<feature type="region of interest" description="Disordered" evidence="1">
    <location>
        <begin position="171"/>
        <end position="190"/>
    </location>
</feature>
<protein>
    <submittedName>
        <fullName evidence="2">Uncharacterized protein</fullName>
    </submittedName>
</protein>
<evidence type="ECO:0000313" key="3">
    <source>
        <dbReference type="Proteomes" id="UP000186817"/>
    </source>
</evidence>